<evidence type="ECO:0000256" key="10">
    <source>
        <dbReference type="ARBA" id="ARBA00023316"/>
    </source>
</evidence>
<dbReference type="Gene3D" id="2.60.40.1120">
    <property type="entry name" value="Carboxypeptidase-like, regulatory domain"/>
    <property type="match status" value="1"/>
</dbReference>
<keyword evidence="8" id="KW-0456">Lyase</keyword>
<keyword evidence="17" id="KW-1185">Reference proteome</keyword>
<evidence type="ECO:0000256" key="12">
    <source>
        <dbReference type="SAM" id="SignalP"/>
    </source>
</evidence>
<evidence type="ECO:0000259" key="13">
    <source>
        <dbReference type="Pfam" id="PF09284"/>
    </source>
</evidence>
<evidence type="ECO:0000256" key="3">
    <source>
        <dbReference type="ARBA" id="ARBA00010418"/>
    </source>
</evidence>
<keyword evidence="7" id="KW-1015">Disulfide bond</keyword>
<comment type="similarity">
    <text evidence="3">Belongs to the polysaccharide lyase 4 family.</text>
</comment>
<dbReference type="InterPro" id="IPR013784">
    <property type="entry name" value="Carb-bd-like_fold"/>
</dbReference>
<gene>
    <name evidence="16" type="ORF">VKT23_006116</name>
</gene>
<dbReference type="InterPro" id="IPR029411">
    <property type="entry name" value="RG-lyase_III"/>
</dbReference>
<keyword evidence="9" id="KW-0119">Carbohydrate metabolism</keyword>
<evidence type="ECO:0000256" key="7">
    <source>
        <dbReference type="ARBA" id="ARBA00023157"/>
    </source>
</evidence>
<keyword evidence="10" id="KW-0961">Cell wall biogenesis/degradation</keyword>
<evidence type="ECO:0000259" key="14">
    <source>
        <dbReference type="Pfam" id="PF14683"/>
    </source>
</evidence>
<evidence type="ECO:0000256" key="11">
    <source>
        <dbReference type="ARBA" id="ARBA00023326"/>
    </source>
</evidence>
<accession>A0ABR1JPE0</accession>
<dbReference type="EMBL" id="JBANRG010000007">
    <property type="protein sequence ID" value="KAK7464908.1"/>
    <property type="molecule type" value="Genomic_DNA"/>
</dbReference>
<dbReference type="CDD" id="cd10320">
    <property type="entry name" value="RGL4_N"/>
    <property type="match status" value="1"/>
</dbReference>
<evidence type="ECO:0000256" key="6">
    <source>
        <dbReference type="ARBA" id="ARBA00022729"/>
    </source>
</evidence>
<dbReference type="InterPro" id="IPR008979">
    <property type="entry name" value="Galactose-bd-like_sf"/>
</dbReference>
<comment type="subcellular location">
    <subcellularLocation>
        <location evidence="2">Secreted</location>
    </subcellularLocation>
</comment>
<dbReference type="Pfam" id="PF14683">
    <property type="entry name" value="CBM-like"/>
    <property type="match status" value="1"/>
</dbReference>
<dbReference type="SUPFAM" id="SSF49452">
    <property type="entry name" value="Starch-binding domain-like"/>
    <property type="match status" value="1"/>
</dbReference>
<dbReference type="Proteomes" id="UP001498398">
    <property type="component" value="Unassembled WGS sequence"/>
</dbReference>
<feature type="chain" id="PRO_5045282747" description="rhamnogalacturonan endolyase" evidence="12">
    <location>
        <begin position="18"/>
        <end position="511"/>
    </location>
</feature>
<organism evidence="16 17">
    <name type="scientific">Marasmiellus scandens</name>
    <dbReference type="NCBI Taxonomy" id="2682957"/>
    <lineage>
        <taxon>Eukaryota</taxon>
        <taxon>Fungi</taxon>
        <taxon>Dikarya</taxon>
        <taxon>Basidiomycota</taxon>
        <taxon>Agaricomycotina</taxon>
        <taxon>Agaricomycetes</taxon>
        <taxon>Agaricomycetidae</taxon>
        <taxon>Agaricales</taxon>
        <taxon>Marasmiineae</taxon>
        <taxon>Omphalotaceae</taxon>
        <taxon>Marasmiellus</taxon>
    </lineage>
</organism>
<dbReference type="InterPro" id="IPR015364">
    <property type="entry name" value="RhgB_N"/>
</dbReference>
<evidence type="ECO:0000313" key="16">
    <source>
        <dbReference type="EMBL" id="KAK7464908.1"/>
    </source>
</evidence>
<evidence type="ECO:0000256" key="9">
    <source>
        <dbReference type="ARBA" id="ARBA00023277"/>
    </source>
</evidence>
<dbReference type="PANTHER" id="PTHR36574">
    <property type="entry name" value="RHAMNOGALACTURONATE LYASE-RELATED"/>
    <property type="match status" value="1"/>
</dbReference>
<evidence type="ECO:0000313" key="17">
    <source>
        <dbReference type="Proteomes" id="UP001498398"/>
    </source>
</evidence>
<dbReference type="Pfam" id="PF09284">
    <property type="entry name" value="RhgB_N"/>
    <property type="match status" value="1"/>
</dbReference>
<feature type="domain" description="Rhamnogalacturonan lyase" evidence="14">
    <location>
        <begin position="353"/>
        <end position="510"/>
    </location>
</feature>
<keyword evidence="6 12" id="KW-0732">Signal</keyword>
<evidence type="ECO:0000256" key="8">
    <source>
        <dbReference type="ARBA" id="ARBA00023239"/>
    </source>
</evidence>
<proteinExistence type="inferred from homology"/>
<evidence type="ECO:0000259" key="15">
    <source>
        <dbReference type="Pfam" id="PF14686"/>
    </source>
</evidence>
<dbReference type="SUPFAM" id="SSF49785">
    <property type="entry name" value="Galactose-binding domain-like"/>
    <property type="match status" value="1"/>
</dbReference>
<protein>
    <recommendedName>
        <fullName evidence="4">rhamnogalacturonan endolyase</fullName>
        <ecNumber evidence="4">4.2.2.23</ecNumber>
    </recommendedName>
</protein>
<sequence>MTPLALAFLACVPTVFAAFGVTTSGSNMLVDSGAGLVTTINTANGDITSLDFNGVQLRDSSKFTQLSSGLGSATVTSTVDNDIAVVTIETDTITHYYIVRSGENTLYIGTFASAEPEVGELRLIARLNKSNLPNGIPESDVAGGEAIEGSDVFLVDGQTRSKFYSSVRFIEDQVHGATGNGVGAFMVIPGTGYETSSGGPFFRDIDNQGSDQQEVYFYMNSNHEQTEAYRTGFFGPYALIFTDGTPPSGDLDTSFMDDLGLEGYVAAADRGTVTGTYSGTLADLPVTIGFKNDDAQYWAAGSSGSFSGPAMKPGTYDVTLYQGELEAGTGTVTISAGGTANVDLESSLDVPDTIWSIGTVDGTPAGFLNADLIEHMHPSDSRMASWGPVTFTIGADDESAFPMAQFLAVSKQPNYNRARTLRIRTTSAFAGGRPQITVNDFTSDIPPAPPAVDSRGVTRGTWRGLNQVYDYDIPEGTLVAGDNTITISTVSGSSGDDFLSPNFVYDSVELF</sequence>
<feature type="domain" description="Rhamnogalacturonase B N-terminal" evidence="13">
    <location>
        <begin position="19"/>
        <end position="263"/>
    </location>
</feature>
<keyword evidence="11" id="KW-0624">Polysaccharide degradation</keyword>
<dbReference type="Gene3D" id="2.70.98.10">
    <property type="match status" value="1"/>
</dbReference>
<name>A0ABR1JPE0_9AGAR</name>
<dbReference type="InterPro" id="IPR029413">
    <property type="entry name" value="RG-lyase_II"/>
</dbReference>
<dbReference type="CDD" id="cd10316">
    <property type="entry name" value="RGL4_M"/>
    <property type="match status" value="1"/>
</dbReference>
<dbReference type="Pfam" id="PF14686">
    <property type="entry name" value="fn3_3"/>
    <property type="match status" value="1"/>
</dbReference>
<evidence type="ECO:0000256" key="2">
    <source>
        <dbReference type="ARBA" id="ARBA00004613"/>
    </source>
</evidence>
<dbReference type="PANTHER" id="PTHR36574:SF1">
    <property type="entry name" value="RHAMNOGALACTURONATE LYASE-RELATED"/>
    <property type="match status" value="1"/>
</dbReference>
<feature type="signal peptide" evidence="12">
    <location>
        <begin position="1"/>
        <end position="17"/>
    </location>
</feature>
<feature type="domain" description="Rhamnogalacturonan lyase" evidence="15">
    <location>
        <begin position="271"/>
        <end position="341"/>
    </location>
</feature>
<dbReference type="CDD" id="cd10317">
    <property type="entry name" value="RGL4_C"/>
    <property type="match status" value="1"/>
</dbReference>
<evidence type="ECO:0000256" key="1">
    <source>
        <dbReference type="ARBA" id="ARBA00001324"/>
    </source>
</evidence>
<dbReference type="Gene3D" id="2.60.120.260">
    <property type="entry name" value="Galactose-binding domain-like"/>
    <property type="match status" value="1"/>
</dbReference>
<comment type="caution">
    <text evidence="16">The sequence shown here is derived from an EMBL/GenBank/DDBJ whole genome shotgun (WGS) entry which is preliminary data.</text>
</comment>
<reference evidence="16 17" key="1">
    <citation type="submission" date="2024-01" db="EMBL/GenBank/DDBJ databases">
        <title>A draft genome for the cacao thread blight pathogen Marasmiellus scandens.</title>
        <authorList>
            <person name="Baruah I.K."/>
            <person name="Leung J."/>
            <person name="Bukari Y."/>
            <person name="Amoako-Attah I."/>
            <person name="Meinhardt L.W."/>
            <person name="Bailey B.A."/>
            <person name="Cohen S.P."/>
        </authorList>
    </citation>
    <scope>NUCLEOTIDE SEQUENCE [LARGE SCALE GENOMIC DNA]</scope>
    <source>
        <strain evidence="16 17">GH-19</strain>
    </source>
</reference>
<keyword evidence="5" id="KW-0964">Secreted</keyword>
<dbReference type="InterPro" id="IPR014718">
    <property type="entry name" value="GH-type_carb-bd"/>
</dbReference>
<comment type="catalytic activity">
    <reaction evidence="1">
        <text>Endotype eliminative cleavage of L-alpha-rhamnopyranosyl-(1-&gt;4)-alpha-D-galactopyranosyluronic acid bonds of rhamnogalacturonan I domains in ramified hairy regions of pectin leaving L-rhamnopyranose at the reducing end and 4-deoxy-4,5-unsaturated D-galactopyranosyluronic acid at the non-reducing end.</text>
        <dbReference type="EC" id="4.2.2.23"/>
    </reaction>
</comment>
<dbReference type="SUPFAM" id="SSF74650">
    <property type="entry name" value="Galactose mutarotase-like"/>
    <property type="match status" value="1"/>
</dbReference>
<dbReference type="InterPro" id="IPR011013">
    <property type="entry name" value="Gal_mutarotase_sf_dom"/>
</dbReference>
<dbReference type="EC" id="4.2.2.23" evidence="4"/>
<evidence type="ECO:0000256" key="5">
    <source>
        <dbReference type="ARBA" id="ARBA00022525"/>
    </source>
</evidence>
<dbReference type="InterPro" id="IPR016590">
    <property type="entry name" value="Rhamnogalacturonase_B"/>
</dbReference>
<evidence type="ECO:0000256" key="4">
    <source>
        <dbReference type="ARBA" id="ARBA00012437"/>
    </source>
</evidence>